<dbReference type="Pfam" id="PF13649">
    <property type="entry name" value="Methyltransf_25"/>
    <property type="match status" value="1"/>
</dbReference>
<dbReference type="CDD" id="cd02440">
    <property type="entry name" value="AdoMet_MTases"/>
    <property type="match status" value="1"/>
</dbReference>
<dbReference type="OrthoDB" id="66144at2759"/>
<dbReference type="GO" id="GO:0008168">
    <property type="term" value="F:methyltransferase activity"/>
    <property type="evidence" value="ECO:0007669"/>
    <property type="project" value="UniProtKB-KW"/>
</dbReference>
<name>Q01BI4_OSTTA</name>
<dbReference type="RefSeq" id="XP_003078582.1">
    <property type="nucleotide sequence ID" value="XM_003078534.1"/>
</dbReference>
<dbReference type="GeneID" id="9834129"/>
<keyword evidence="3" id="KW-1185">Reference proteome</keyword>
<feature type="domain" description="Methyltransferase" evidence="1">
    <location>
        <begin position="73"/>
        <end position="169"/>
    </location>
</feature>
<dbReference type="InterPro" id="IPR041698">
    <property type="entry name" value="Methyltransf_25"/>
</dbReference>
<dbReference type="EMBL" id="CAID01000004">
    <property type="protein sequence ID" value="CAL51462.1"/>
    <property type="molecule type" value="Genomic_DNA"/>
</dbReference>
<dbReference type="Proteomes" id="UP000009170">
    <property type="component" value="Unassembled WGS sequence"/>
</dbReference>
<evidence type="ECO:0000313" key="2">
    <source>
        <dbReference type="EMBL" id="CAL51462.1"/>
    </source>
</evidence>
<dbReference type="OMA" id="RAYCQQG"/>
<dbReference type="SUPFAM" id="SSF53335">
    <property type="entry name" value="S-adenosyl-L-methionine-dependent methyltransferases"/>
    <property type="match status" value="1"/>
</dbReference>
<protein>
    <submittedName>
        <fullName evidence="2">UbiE/COQ5 methyltransferase</fullName>
    </submittedName>
</protein>
<dbReference type="GO" id="GO:0032259">
    <property type="term" value="P:methylation"/>
    <property type="evidence" value="ECO:0007669"/>
    <property type="project" value="UniProtKB-KW"/>
</dbReference>
<dbReference type="PANTHER" id="PTHR43591">
    <property type="entry name" value="METHYLTRANSFERASE"/>
    <property type="match status" value="1"/>
</dbReference>
<sequence>MRAALTKLRPNLARGRFTQRHASRSMSGARAAPAFTFSDEQAKFYDDVLARGVFQVWSEKLFEVSRPALGESVLDVACGTGVVARACAREVGVEGSVMAMDNSSGMLERARASGTGGAAARVEFVEGDACERDHGERTFDRAYCQQGLQFMENPTRAMELIRKALKPGGHFTAAVWTTARADSNQMMYHLGEALRDVGKEEWIPIALKPMSWCGSGAADGAGSTKLEDCLISAGFINPDVSVEDGTFEFPSLDVAVDVAKVAPYGAELAGDAELWNAFSKSFRNRLAPFVNADGVVSVPARSFIAHGVAPWNAP</sequence>
<dbReference type="Gene3D" id="3.40.50.150">
    <property type="entry name" value="Vaccinia Virus protein VP39"/>
    <property type="match status" value="1"/>
</dbReference>
<dbReference type="InterPro" id="IPR029063">
    <property type="entry name" value="SAM-dependent_MTases_sf"/>
</dbReference>
<reference evidence="3" key="1">
    <citation type="journal article" date="2006" name="Proc. Natl. Acad. Sci. U.S.A.">
        <title>Genome analysis of the smallest free-living eukaryote Ostreococcus tauri unveils many unique features.</title>
        <authorList>
            <person name="Derelle E."/>
            <person name="Ferraz C."/>
            <person name="Rombauts S."/>
            <person name="Rouze P."/>
            <person name="Worden A.Z."/>
            <person name="Robbens S."/>
            <person name="Partensky F."/>
            <person name="Degroeve S."/>
            <person name="Echeynie S."/>
            <person name="Cooke R."/>
            <person name="Saeys Y."/>
            <person name="Wuyts J."/>
            <person name="Jabbari K."/>
            <person name="Bowler C."/>
            <person name="Panaud O."/>
            <person name="Piegu B."/>
            <person name="Ball S.G."/>
            <person name="Ral J.-P."/>
            <person name="Bouget F.-Y."/>
            <person name="Piganeau G."/>
            <person name="De Baets B."/>
            <person name="Picard A."/>
            <person name="Delseny M."/>
            <person name="Demaille J."/>
            <person name="Van de Peer Y."/>
            <person name="Moreau H."/>
        </authorList>
    </citation>
    <scope>NUCLEOTIDE SEQUENCE [LARGE SCALE GENOMIC DNA]</scope>
    <source>
        <strain evidence="3">OTTH 0595 / CCAP 157/2 / RCC745</strain>
    </source>
</reference>
<dbReference type="AlphaFoldDB" id="Q01BI4"/>
<dbReference type="KEGG" id="ota:OT_ostta04g00550"/>
<keyword evidence="2" id="KW-0489">Methyltransferase</keyword>
<dbReference type="STRING" id="70448.Q01BI4"/>
<gene>
    <name evidence="2" type="ORF">OT_ostta04g00550</name>
</gene>
<comment type="caution">
    <text evidence="2">The sequence shown here is derived from an EMBL/GenBank/DDBJ whole genome shotgun (WGS) entry which is preliminary data.</text>
</comment>
<accession>Q01BI4</accession>
<reference evidence="2 3" key="2">
    <citation type="journal article" date="2014" name="BMC Genomics">
        <title>An improved genome of the model marine alga Ostreococcus tauri unfolds by assessing Illumina de novo assemblies.</title>
        <authorList>
            <person name="Blanc-Mathieu R."/>
            <person name="Verhelst B."/>
            <person name="Derelle E."/>
            <person name="Rombauts S."/>
            <person name="Bouget F.Y."/>
            <person name="Carre I."/>
            <person name="Chateau A."/>
            <person name="Eyre-Walker A."/>
            <person name="Grimsley N."/>
            <person name="Moreau H."/>
            <person name="Piegu B."/>
            <person name="Rivals E."/>
            <person name="Schackwitz W."/>
            <person name="Van de Peer Y."/>
            <person name="Piganeau G."/>
        </authorList>
    </citation>
    <scope>NUCLEOTIDE SEQUENCE [LARGE SCALE GENOMIC DNA]</scope>
    <source>
        <strain evidence="3">OTTH 0595 / CCAP 157/2 / RCC745</strain>
    </source>
</reference>
<organism evidence="2 3">
    <name type="scientific">Ostreococcus tauri</name>
    <name type="common">Marine green alga</name>
    <dbReference type="NCBI Taxonomy" id="70448"/>
    <lineage>
        <taxon>Eukaryota</taxon>
        <taxon>Viridiplantae</taxon>
        <taxon>Chlorophyta</taxon>
        <taxon>Mamiellophyceae</taxon>
        <taxon>Mamiellales</taxon>
        <taxon>Bathycoccaceae</taxon>
        <taxon>Ostreococcus</taxon>
    </lineage>
</organism>
<dbReference type="PANTHER" id="PTHR43591:SF24">
    <property type="entry name" value="2-METHOXY-6-POLYPRENYL-1,4-BENZOQUINOL METHYLASE, MITOCHONDRIAL"/>
    <property type="match status" value="1"/>
</dbReference>
<evidence type="ECO:0000313" key="3">
    <source>
        <dbReference type="Proteomes" id="UP000009170"/>
    </source>
</evidence>
<proteinExistence type="predicted"/>
<keyword evidence="2" id="KW-0808">Transferase</keyword>
<evidence type="ECO:0000259" key="1">
    <source>
        <dbReference type="Pfam" id="PF13649"/>
    </source>
</evidence>
<dbReference type="InParanoid" id="Q01BI4"/>